<comment type="caution">
    <text evidence="2">The sequence shown here is derived from an EMBL/GenBank/DDBJ whole genome shotgun (WGS) entry which is preliminary data.</text>
</comment>
<dbReference type="PRINTS" id="PR00377">
    <property type="entry name" value="IMPHPHTASES"/>
</dbReference>
<name>A0ABV8A0Q9_9GAMM</name>
<dbReference type="PANTHER" id="PTHR20854">
    <property type="entry name" value="INOSITOL MONOPHOSPHATASE"/>
    <property type="match status" value="1"/>
</dbReference>
<dbReference type="Proteomes" id="UP001595617">
    <property type="component" value="Unassembled WGS sequence"/>
</dbReference>
<proteinExistence type="inferred from homology"/>
<dbReference type="Gene3D" id="3.30.540.10">
    <property type="entry name" value="Fructose-1,6-Bisphosphatase, subunit A, domain 1"/>
    <property type="match status" value="1"/>
</dbReference>
<accession>A0ABV8A0Q9</accession>
<organism evidence="2 3">
    <name type="scientific">Saccharospirillum mangrovi</name>
    <dbReference type="NCBI Taxonomy" id="2161747"/>
    <lineage>
        <taxon>Bacteria</taxon>
        <taxon>Pseudomonadati</taxon>
        <taxon>Pseudomonadota</taxon>
        <taxon>Gammaproteobacteria</taxon>
        <taxon>Oceanospirillales</taxon>
        <taxon>Saccharospirillaceae</taxon>
        <taxon>Saccharospirillum</taxon>
    </lineage>
</organism>
<dbReference type="Pfam" id="PF00459">
    <property type="entry name" value="Inositol_P"/>
    <property type="match status" value="1"/>
</dbReference>
<dbReference type="InterPro" id="IPR000760">
    <property type="entry name" value="Inositol_monophosphatase-like"/>
</dbReference>
<evidence type="ECO:0000256" key="1">
    <source>
        <dbReference type="ARBA" id="ARBA00009759"/>
    </source>
</evidence>
<gene>
    <name evidence="2" type="ORF">ACFOOG_14005</name>
</gene>
<dbReference type="EMBL" id="JBHRYR010000004">
    <property type="protein sequence ID" value="MFC3853954.1"/>
    <property type="molecule type" value="Genomic_DNA"/>
</dbReference>
<dbReference type="Gene3D" id="3.40.190.80">
    <property type="match status" value="1"/>
</dbReference>
<dbReference type="SUPFAM" id="SSF56655">
    <property type="entry name" value="Carbohydrate phosphatase"/>
    <property type="match status" value="1"/>
</dbReference>
<sequence length="257" mass="27757">MHPTLNIALRAAHAASEKLVYTREHWATLTEEAGSVDATLQGLHVGAAKRAFTVLHNAHPTHTVTCQQTGTFEVRDAEPDIHWDVDVLLGQTNYTRGLPGCGVLITQWHKKRMEHACLVFPFLNLEIMVSRGRGLQVNGRRVRTQQVDRLARAFFGGDMRQPETFVQLSAACAETRISGCALLDIADMAAGKLDVVVLNGLSALEMATAQLLATEAGAVTGNLSGAPLTGNHGHLVSANPRLFKATVQALRENAQQA</sequence>
<evidence type="ECO:0000313" key="3">
    <source>
        <dbReference type="Proteomes" id="UP001595617"/>
    </source>
</evidence>
<reference evidence="3" key="1">
    <citation type="journal article" date="2019" name="Int. J. Syst. Evol. Microbiol.">
        <title>The Global Catalogue of Microorganisms (GCM) 10K type strain sequencing project: providing services to taxonomists for standard genome sequencing and annotation.</title>
        <authorList>
            <consortium name="The Broad Institute Genomics Platform"/>
            <consortium name="The Broad Institute Genome Sequencing Center for Infectious Disease"/>
            <person name="Wu L."/>
            <person name="Ma J."/>
        </authorList>
    </citation>
    <scope>NUCLEOTIDE SEQUENCE [LARGE SCALE GENOMIC DNA]</scope>
    <source>
        <strain evidence="3">IBRC 10765</strain>
    </source>
</reference>
<protein>
    <submittedName>
        <fullName evidence="2">Inositol monophosphatase family protein</fullName>
    </submittedName>
</protein>
<keyword evidence="3" id="KW-1185">Reference proteome</keyword>
<evidence type="ECO:0000313" key="2">
    <source>
        <dbReference type="EMBL" id="MFC3853954.1"/>
    </source>
</evidence>
<comment type="similarity">
    <text evidence="1">Belongs to the inositol monophosphatase superfamily.</text>
</comment>
<dbReference type="PANTHER" id="PTHR20854:SF4">
    <property type="entry name" value="INOSITOL-1-MONOPHOSPHATASE-RELATED"/>
    <property type="match status" value="1"/>
</dbReference>
<dbReference type="RefSeq" id="WP_380697753.1">
    <property type="nucleotide sequence ID" value="NZ_JBHRYR010000004.1"/>
</dbReference>